<evidence type="ECO:0000313" key="5">
    <source>
        <dbReference type="EMBL" id="CAD7277465.1"/>
    </source>
</evidence>
<evidence type="ECO:0000259" key="4">
    <source>
        <dbReference type="Pfam" id="PF01134"/>
    </source>
</evidence>
<proteinExistence type="predicted"/>
<dbReference type="AlphaFoldDB" id="A0A7R9GCM8"/>
<gene>
    <name evidence="5" type="ORF">NMOB1V02_LOCUS5198</name>
</gene>
<dbReference type="SUPFAM" id="SSF51905">
    <property type="entry name" value="FAD/NAD(P)-binding domain"/>
    <property type="match status" value="1"/>
</dbReference>
<evidence type="ECO:0000256" key="1">
    <source>
        <dbReference type="ARBA" id="ARBA00001974"/>
    </source>
</evidence>
<evidence type="ECO:0000256" key="2">
    <source>
        <dbReference type="ARBA" id="ARBA00022630"/>
    </source>
</evidence>
<reference evidence="5" key="1">
    <citation type="submission" date="2020-11" db="EMBL/GenBank/DDBJ databases">
        <authorList>
            <person name="Tran Van P."/>
        </authorList>
    </citation>
    <scope>NUCLEOTIDE SEQUENCE</scope>
</reference>
<dbReference type="InterPro" id="IPR036188">
    <property type="entry name" value="FAD/NAD-bd_sf"/>
</dbReference>
<keyword evidence="6" id="KW-1185">Reference proteome</keyword>
<dbReference type="Gene3D" id="3.50.50.60">
    <property type="entry name" value="FAD/NAD(P)-binding domain"/>
    <property type="match status" value="1"/>
</dbReference>
<keyword evidence="3" id="KW-0274">FAD</keyword>
<name>A0A7R9GCM8_9CRUS</name>
<keyword evidence="2" id="KW-0285">Flavoprotein</keyword>
<evidence type="ECO:0000313" key="6">
    <source>
        <dbReference type="Proteomes" id="UP000678499"/>
    </source>
</evidence>
<dbReference type="Pfam" id="PF01134">
    <property type="entry name" value="GIDA"/>
    <property type="match status" value="1"/>
</dbReference>
<dbReference type="Proteomes" id="UP000678499">
    <property type="component" value="Unassembled WGS sequence"/>
</dbReference>
<feature type="domain" description="MnmG N-terminal" evidence="4">
    <location>
        <begin position="45"/>
        <end position="92"/>
    </location>
</feature>
<dbReference type="InterPro" id="IPR040131">
    <property type="entry name" value="MnmG_N"/>
</dbReference>
<organism evidence="5">
    <name type="scientific">Notodromas monacha</name>
    <dbReference type="NCBI Taxonomy" id="399045"/>
    <lineage>
        <taxon>Eukaryota</taxon>
        <taxon>Metazoa</taxon>
        <taxon>Ecdysozoa</taxon>
        <taxon>Arthropoda</taxon>
        <taxon>Crustacea</taxon>
        <taxon>Oligostraca</taxon>
        <taxon>Ostracoda</taxon>
        <taxon>Podocopa</taxon>
        <taxon>Podocopida</taxon>
        <taxon>Cypridocopina</taxon>
        <taxon>Cypridoidea</taxon>
        <taxon>Cyprididae</taxon>
        <taxon>Notodromas</taxon>
    </lineage>
</organism>
<evidence type="ECO:0000256" key="3">
    <source>
        <dbReference type="ARBA" id="ARBA00022827"/>
    </source>
</evidence>
<dbReference type="EMBL" id="CAJPEX010000916">
    <property type="protein sequence ID" value="CAG0917617.1"/>
    <property type="molecule type" value="Genomic_DNA"/>
</dbReference>
<sequence>MDHQLTSTCHTQPDDIVNSGSYNKLLPSSSPVHSCIPTSGTEKYDVLIIGGGLAAVRTAKAAAKYGRRVLLCAHNYDDELLVADCVDAVDGTLFSTDFRSVIRILARHAAEISRMILSGEPYAFGWQLQQSSRVSSQMSPHQQQQQESTPTTLRHNWLQFTQNAKALMETTTRREAVEDLEQYTQL</sequence>
<comment type="cofactor">
    <cofactor evidence="1">
        <name>FAD</name>
        <dbReference type="ChEBI" id="CHEBI:57692"/>
    </cofactor>
</comment>
<protein>
    <recommendedName>
        <fullName evidence="4">MnmG N-terminal domain-containing protein</fullName>
    </recommendedName>
</protein>
<dbReference type="EMBL" id="OA882953">
    <property type="protein sequence ID" value="CAD7277465.1"/>
    <property type="molecule type" value="Genomic_DNA"/>
</dbReference>
<accession>A0A7R9GCM8</accession>